<dbReference type="UniPathway" id="UPA00916">
    <property type="reaction ID" value="UER00889"/>
</dbReference>
<organism evidence="11 12">
    <name type="scientific">Caproicibacter fermentans</name>
    <dbReference type="NCBI Taxonomy" id="2576756"/>
    <lineage>
        <taxon>Bacteria</taxon>
        <taxon>Bacillati</taxon>
        <taxon>Bacillota</taxon>
        <taxon>Clostridia</taxon>
        <taxon>Eubacteriales</taxon>
        <taxon>Acutalibacteraceae</taxon>
        <taxon>Caproicibacter</taxon>
    </lineage>
</organism>
<feature type="binding site" evidence="9">
    <location>
        <begin position="10"/>
        <end position="12"/>
    </location>
    <ligand>
        <name>substrate</name>
    </ligand>
</feature>
<sequence>MKILDFGSLNLDYVFQVDSIVLPGQTILSNRMTLSTGGKGFNQAVAAARAGAAVFFAGALAEKDLPVFQKILDECGADWSLLDTGHEFTGSAMIQVDRGGQNCIVLYGGANQEITRDFICKVLSGFGNGDVLLLQNEISELPFLMKQASERGMRIFLNPSPVNRQLFECPIEAADTLLLNEIEGLQISGAKQLDEIPDLLLKKYPEVKIVLTLGKQGVVYADKNRRLSHGIYDVPIEDTTAAGDTFTGFYLAGILKDNDAARALRIASAASSLAVSRRGAAGSIPTMKEVEAFLRESEKTKS</sequence>
<evidence type="ECO:0000256" key="9">
    <source>
        <dbReference type="HAMAP-Rule" id="MF_01987"/>
    </source>
</evidence>
<keyword evidence="2 9" id="KW-0479">Metal-binding</keyword>
<comment type="function">
    <text evidence="9">Catalyzes the phosphorylation of ribose at O-5 in a reaction requiring ATP and magnesium. The resulting D-ribose-5-phosphate can then be used either for sythesis of nucleotides, histidine, and tryptophan, or as a component of the pentose phosphate pathway.</text>
</comment>
<keyword evidence="1 9" id="KW-0808">Transferase</keyword>
<evidence type="ECO:0000256" key="6">
    <source>
        <dbReference type="ARBA" id="ARBA00022842"/>
    </source>
</evidence>
<comment type="subunit">
    <text evidence="9">Homodimer.</text>
</comment>
<comment type="pathway">
    <text evidence="9">Carbohydrate metabolism; D-ribose degradation; D-ribose 5-phosphate from beta-D-ribopyranose: step 2/2.</text>
</comment>
<dbReference type="PRINTS" id="PR00990">
    <property type="entry name" value="RIBOKINASE"/>
</dbReference>
<evidence type="ECO:0000256" key="2">
    <source>
        <dbReference type="ARBA" id="ARBA00022723"/>
    </source>
</evidence>
<keyword evidence="5 9" id="KW-0067">ATP-binding</keyword>
<evidence type="ECO:0000256" key="4">
    <source>
        <dbReference type="ARBA" id="ARBA00022777"/>
    </source>
</evidence>
<evidence type="ECO:0000256" key="7">
    <source>
        <dbReference type="ARBA" id="ARBA00022958"/>
    </source>
</evidence>
<feature type="binding site" evidence="9">
    <location>
        <begin position="212"/>
        <end position="217"/>
    </location>
    <ligand>
        <name>ATP</name>
        <dbReference type="ChEBI" id="CHEBI:30616"/>
    </ligand>
</feature>
<keyword evidence="8 9" id="KW-0119">Carbohydrate metabolism</keyword>
<keyword evidence="12" id="KW-1185">Reference proteome</keyword>
<feature type="binding site" evidence="9">
    <location>
        <position position="137"/>
    </location>
    <ligand>
        <name>substrate</name>
    </ligand>
</feature>
<dbReference type="GO" id="GO:0005524">
    <property type="term" value="F:ATP binding"/>
    <property type="evidence" value="ECO:0007669"/>
    <property type="project" value="UniProtKB-UniRule"/>
</dbReference>
<dbReference type="EC" id="2.7.1.15" evidence="9"/>
<feature type="binding site" evidence="9">
    <location>
        <begin position="243"/>
        <end position="244"/>
    </location>
    <ligand>
        <name>ATP</name>
        <dbReference type="ChEBI" id="CHEBI:30616"/>
    </ligand>
</feature>
<dbReference type="InterPro" id="IPR002139">
    <property type="entry name" value="Ribo/fructo_kinase"/>
</dbReference>
<feature type="binding site" evidence="9">
    <location>
        <position position="244"/>
    </location>
    <ligand>
        <name>substrate</name>
    </ligand>
</feature>
<dbReference type="InterPro" id="IPR011877">
    <property type="entry name" value="Ribokinase"/>
</dbReference>
<dbReference type="GO" id="GO:0004747">
    <property type="term" value="F:ribokinase activity"/>
    <property type="evidence" value="ECO:0007669"/>
    <property type="project" value="UniProtKB-UniRule"/>
</dbReference>
<evidence type="ECO:0000313" key="12">
    <source>
        <dbReference type="Proteomes" id="UP000469440"/>
    </source>
</evidence>
<name>A0A6N8I5Y9_9FIRM</name>
<keyword evidence="6 9" id="KW-0460">Magnesium</keyword>
<feature type="binding site" evidence="9">
    <location>
        <position position="283"/>
    </location>
    <ligand>
        <name>K(+)</name>
        <dbReference type="ChEBI" id="CHEBI:29103"/>
    </ligand>
</feature>
<gene>
    <name evidence="9 11" type="primary">rbsK</name>
    <name evidence="11" type="synonym">rbiA</name>
    <name evidence="11" type="ORF">CAFE_36700</name>
</gene>
<dbReference type="Proteomes" id="UP000469440">
    <property type="component" value="Unassembled WGS sequence"/>
</dbReference>
<dbReference type="PANTHER" id="PTHR10584:SF166">
    <property type="entry name" value="RIBOKINASE"/>
    <property type="match status" value="1"/>
</dbReference>
<feature type="binding site" evidence="9">
    <location>
        <position position="279"/>
    </location>
    <ligand>
        <name>K(+)</name>
        <dbReference type="ChEBI" id="CHEBI:29103"/>
    </ligand>
</feature>
<dbReference type="GO" id="GO:0019303">
    <property type="term" value="P:D-ribose catabolic process"/>
    <property type="evidence" value="ECO:0007669"/>
    <property type="project" value="UniProtKB-UniRule"/>
</dbReference>
<dbReference type="RefSeq" id="WP_066644112.1">
    <property type="nucleotide sequence ID" value="NZ_VWXL01000106.1"/>
</dbReference>
<keyword evidence="3 9" id="KW-0547">Nucleotide-binding</keyword>
<dbReference type="SUPFAM" id="SSF53613">
    <property type="entry name" value="Ribokinase-like"/>
    <property type="match status" value="1"/>
</dbReference>
<feature type="binding site" evidence="9">
    <location>
        <begin position="38"/>
        <end position="42"/>
    </location>
    <ligand>
        <name>substrate</name>
    </ligand>
</feature>
<feature type="binding site" evidence="9">
    <location>
        <position position="180"/>
    </location>
    <ligand>
        <name>ATP</name>
        <dbReference type="ChEBI" id="CHEBI:30616"/>
    </ligand>
</feature>
<dbReference type="Gene3D" id="3.40.1190.20">
    <property type="match status" value="1"/>
</dbReference>
<dbReference type="HAMAP" id="MF_01987">
    <property type="entry name" value="Ribokinase"/>
    <property type="match status" value="1"/>
</dbReference>
<comment type="subcellular location">
    <subcellularLocation>
        <location evidence="9">Cytoplasm</location>
    </subcellularLocation>
</comment>
<evidence type="ECO:0000259" key="10">
    <source>
        <dbReference type="Pfam" id="PF00294"/>
    </source>
</evidence>
<comment type="catalytic activity">
    <reaction evidence="9">
        <text>D-ribose + ATP = D-ribose 5-phosphate + ADP + H(+)</text>
        <dbReference type="Rhea" id="RHEA:13697"/>
        <dbReference type="ChEBI" id="CHEBI:15378"/>
        <dbReference type="ChEBI" id="CHEBI:30616"/>
        <dbReference type="ChEBI" id="CHEBI:47013"/>
        <dbReference type="ChEBI" id="CHEBI:78346"/>
        <dbReference type="ChEBI" id="CHEBI:456216"/>
        <dbReference type="EC" id="2.7.1.15"/>
    </reaction>
</comment>
<reference evidence="11 12" key="1">
    <citation type="submission" date="2019-09" db="EMBL/GenBank/DDBJ databases">
        <title>Genome sequence of Clostridium sp. EA1.</title>
        <authorList>
            <person name="Poehlein A."/>
            <person name="Bengelsdorf F.R."/>
            <person name="Daniel R."/>
        </authorList>
    </citation>
    <scope>NUCLEOTIDE SEQUENCE [LARGE SCALE GENOMIC DNA]</scope>
    <source>
        <strain evidence="11 12">EA1</strain>
    </source>
</reference>
<comment type="caution">
    <text evidence="11">The sequence shown here is derived from an EMBL/GenBank/DDBJ whole genome shotgun (WGS) entry which is preliminary data.</text>
</comment>
<feature type="binding site" evidence="9">
    <location>
        <position position="240"/>
    </location>
    <ligand>
        <name>K(+)</name>
        <dbReference type="ChEBI" id="CHEBI:29103"/>
    </ligand>
</feature>
<evidence type="ECO:0000256" key="1">
    <source>
        <dbReference type="ARBA" id="ARBA00022679"/>
    </source>
</evidence>
<dbReference type="GO" id="GO:0046872">
    <property type="term" value="F:metal ion binding"/>
    <property type="evidence" value="ECO:0007669"/>
    <property type="project" value="UniProtKB-KW"/>
</dbReference>
<dbReference type="InterPro" id="IPR011611">
    <property type="entry name" value="PfkB_dom"/>
</dbReference>
<dbReference type="PANTHER" id="PTHR10584">
    <property type="entry name" value="SUGAR KINASE"/>
    <property type="match status" value="1"/>
</dbReference>
<feature type="domain" description="Carbohydrate kinase PfkB" evidence="10">
    <location>
        <begin position="6"/>
        <end position="286"/>
    </location>
</feature>
<dbReference type="GO" id="GO:0016853">
    <property type="term" value="F:isomerase activity"/>
    <property type="evidence" value="ECO:0007669"/>
    <property type="project" value="UniProtKB-KW"/>
</dbReference>
<accession>A0A6N8I5Y9</accession>
<keyword evidence="9" id="KW-0963">Cytoplasm</keyword>
<comment type="caution">
    <text evidence="9">Lacks conserved residue(s) required for the propagation of feature annotation.</text>
</comment>
<comment type="activity regulation">
    <text evidence="9">Activated by a monovalent cation that binds near, but not in, the active site. The most likely occupant of the site in vivo is potassium. Ion binding induces a conformational change that may alter substrate affinity.</text>
</comment>
<keyword evidence="7 9" id="KW-0630">Potassium</keyword>
<dbReference type="Pfam" id="PF00294">
    <property type="entry name" value="PfkB"/>
    <property type="match status" value="1"/>
</dbReference>
<dbReference type="InterPro" id="IPR029056">
    <property type="entry name" value="Ribokinase-like"/>
</dbReference>
<dbReference type="AlphaFoldDB" id="A0A6N8I5Y9"/>
<keyword evidence="4 9" id="KW-0418">Kinase</keyword>
<comment type="similarity">
    <text evidence="9">Belongs to the carbohydrate kinase PfkB family. Ribokinase subfamily.</text>
</comment>
<protein>
    <recommendedName>
        <fullName evidence="9">Ribokinase</fullName>
        <shortName evidence="9">RK</shortName>
        <ecNumber evidence="9">2.7.1.15</ecNumber>
    </recommendedName>
</protein>
<feature type="binding site" evidence="9">
    <location>
        <position position="238"/>
    </location>
    <ligand>
        <name>K(+)</name>
        <dbReference type="ChEBI" id="CHEBI:29103"/>
    </ligand>
</feature>
<dbReference type="GO" id="GO:0005737">
    <property type="term" value="C:cytoplasm"/>
    <property type="evidence" value="ECO:0007669"/>
    <property type="project" value="UniProtKB-SubCell"/>
</dbReference>
<evidence type="ECO:0000313" key="11">
    <source>
        <dbReference type="EMBL" id="MVB12923.1"/>
    </source>
</evidence>
<evidence type="ECO:0000256" key="5">
    <source>
        <dbReference type="ARBA" id="ARBA00022840"/>
    </source>
</evidence>
<feature type="binding site" evidence="9">
    <location>
        <position position="277"/>
    </location>
    <ligand>
        <name>K(+)</name>
        <dbReference type="ChEBI" id="CHEBI:29103"/>
    </ligand>
</feature>
<comment type="cofactor">
    <cofactor evidence="9">
        <name>Mg(2+)</name>
        <dbReference type="ChEBI" id="CHEBI:18420"/>
    </cofactor>
    <text evidence="9">Requires a divalent cation, most likely magnesium in vivo, as an electrophilic catalyst to aid phosphoryl group transfer. It is the chelate of the metal and the nucleotide that is the actual substrate.</text>
</comment>
<feature type="binding site" evidence="9">
    <location>
        <position position="274"/>
    </location>
    <ligand>
        <name>K(+)</name>
        <dbReference type="ChEBI" id="CHEBI:29103"/>
    </ligand>
</feature>
<proteinExistence type="inferred from homology"/>
<feature type="active site" description="Proton acceptor" evidence="9">
    <location>
        <position position="244"/>
    </location>
</feature>
<evidence type="ECO:0000256" key="8">
    <source>
        <dbReference type="ARBA" id="ARBA00023277"/>
    </source>
</evidence>
<dbReference type="OrthoDB" id="9775849at2"/>
<dbReference type="EMBL" id="VWXL01000106">
    <property type="protein sequence ID" value="MVB12923.1"/>
    <property type="molecule type" value="Genomic_DNA"/>
</dbReference>
<keyword evidence="11" id="KW-0413">Isomerase</keyword>
<evidence type="ECO:0000256" key="3">
    <source>
        <dbReference type="ARBA" id="ARBA00022741"/>
    </source>
</evidence>